<dbReference type="Proteomes" id="UP000184048">
    <property type="component" value="Unassembled WGS sequence"/>
</dbReference>
<dbReference type="OrthoDB" id="129527at2"/>
<dbReference type="AlphaFoldDB" id="A0A1M4Y0H0"/>
<keyword evidence="1" id="KW-0732">Signal</keyword>
<dbReference type="STRING" id="1121884.SAMN02745131_01547"/>
<dbReference type="EMBL" id="FQUU01000005">
    <property type="protein sequence ID" value="SHE99169.1"/>
    <property type="molecule type" value="Genomic_DNA"/>
</dbReference>
<dbReference type="InterPro" id="IPR032577">
    <property type="entry name" value="DUF4920"/>
</dbReference>
<evidence type="ECO:0000313" key="2">
    <source>
        <dbReference type="EMBL" id="SHE99169.1"/>
    </source>
</evidence>
<evidence type="ECO:0000256" key="1">
    <source>
        <dbReference type="SAM" id="SignalP"/>
    </source>
</evidence>
<keyword evidence="3" id="KW-1185">Reference proteome</keyword>
<dbReference type="Pfam" id="PF16267">
    <property type="entry name" value="DUF4920"/>
    <property type="match status" value="1"/>
</dbReference>
<dbReference type="RefSeq" id="WP_072834765.1">
    <property type="nucleotide sequence ID" value="NZ_FQUU01000005.1"/>
</dbReference>
<protein>
    <recommendedName>
        <fullName evidence="4">DUF4920 domain-containing protein</fullName>
    </recommendedName>
</protein>
<gene>
    <name evidence="2" type="ORF">SAMN02745131_01547</name>
</gene>
<evidence type="ECO:0000313" key="3">
    <source>
        <dbReference type="Proteomes" id="UP000184048"/>
    </source>
</evidence>
<sequence>MKKLLLPAILLMGLALNAQQKEKIPAAKGVVYGQVSKNETAAIAPDEIKAKLVDNQYEGLIKAKVVEVCKAEGCWIKVQKNDGTAMMVRAKDHAFLMPENIVGKTVLIEGAATVKEVSEEMRRHYAEDAGKSKKEIASIKGSEKDVQFAARGVKVLD</sequence>
<accession>A0A1M4Y0H0</accession>
<feature type="chain" id="PRO_5012838500" description="DUF4920 domain-containing protein" evidence="1">
    <location>
        <begin position="21"/>
        <end position="157"/>
    </location>
</feature>
<feature type="signal peptide" evidence="1">
    <location>
        <begin position="1"/>
        <end position="20"/>
    </location>
</feature>
<evidence type="ECO:0008006" key="4">
    <source>
        <dbReference type="Google" id="ProtNLM"/>
    </source>
</evidence>
<organism evidence="2 3">
    <name type="scientific">Flavisolibacter ginsengisoli DSM 18119</name>
    <dbReference type="NCBI Taxonomy" id="1121884"/>
    <lineage>
        <taxon>Bacteria</taxon>
        <taxon>Pseudomonadati</taxon>
        <taxon>Bacteroidota</taxon>
        <taxon>Chitinophagia</taxon>
        <taxon>Chitinophagales</taxon>
        <taxon>Chitinophagaceae</taxon>
        <taxon>Flavisolibacter</taxon>
    </lineage>
</organism>
<name>A0A1M4Y0H0_9BACT</name>
<reference evidence="2 3" key="1">
    <citation type="submission" date="2016-11" db="EMBL/GenBank/DDBJ databases">
        <authorList>
            <person name="Jaros S."/>
            <person name="Januszkiewicz K."/>
            <person name="Wedrychowicz H."/>
        </authorList>
    </citation>
    <scope>NUCLEOTIDE SEQUENCE [LARGE SCALE GENOMIC DNA]</scope>
    <source>
        <strain evidence="2 3">DSM 18119</strain>
    </source>
</reference>
<proteinExistence type="predicted"/>